<evidence type="ECO:0000256" key="5">
    <source>
        <dbReference type="ARBA" id="ARBA00023136"/>
    </source>
</evidence>
<dbReference type="InterPro" id="IPR005828">
    <property type="entry name" value="MFS_sugar_transport-like"/>
</dbReference>
<keyword evidence="3 7" id="KW-0812">Transmembrane</keyword>
<evidence type="ECO:0000256" key="6">
    <source>
        <dbReference type="SAM" id="MobiDB-lite"/>
    </source>
</evidence>
<keyword evidence="4 7" id="KW-1133">Transmembrane helix</keyword>
<feature type="transmembrane region" description="Helical" evidence="7">
    <location>
        <begin position="421"/>
        <end position="441"/>
    </location>
</feature>
<evidence type="ECO:0000256" key="4">
    <source>
        <dbReference type="ARBA" id="ARBA00022989"/>
    </source>
</evidence>
<accession>A0ABY0G932</accession>
<evidence type="ECO:0000313" key="9">
    <source>
        <dbReference type="EMBL" id="RYN98561.1"/>
    </source>
</evidence>
<evidence type="ECO:0000313" key="10">
    <source>
        <dbReference type="Proteomes" id="UP000293195"/>
    </source>
</evidence>
<dbReference type="SUPFAM" id="SSF103473">
    <property type="entry name" value="MFS general substrate transporter"/>
    <property type="match status" value="1"/>
</dbReference>
<evidence type="ECO:0000259" key="8">
    <source>
        <dbReference type="PROSITE" id="PS50850"/>
    </source>
</evidence>
<sequence length="566" mass="63530">MDHRHKRDIYTSHTERSSSTQIRQVQNVAFADATAKANVRPWTKAMFKLYLCLFIATLNSCINGYDGSLMGAINSYPQYRAYFGFDTHEGTPTTGIVYAIYTIGNLVGSFVAGPATDFRGRKWGMCIGTSIIILGACIQATCVNLGGFMGGRFVLGFGVAITSTAGPAYVSEMAHPSYRGVCTGIFNTFWYVGGIPGSFVPYGTSNIPGTSSWRIPLWLQMIFAGTVFVCSPFLPETPRWLIANDRHEEALDTMARFHGEGNRDSPIVKLEYKEMVEDISVTGSDKRWWDYRELFNSREARYRTSLVVCMAFFGQWSGNGPVSYYYPTMLQGAGINNNHTRLLYNGMQNVVSFAGAIFGAVYTDSWGRRPQLLVSTALLVGVFTIVCALVATNLQTGPDGKYIYDVETGTPLIKRPGQARAYYFLFIFWDMFEFVIIYFFFVETRRRTLEEISDIFNAKKPVQHSLNKTRIIVHGNGRGVTEMLDKEEMVMERDFGVDTDLPRGRNGERRTRDSAGSEGRLVSQESVRESLRDRVMDPGRGSAETEGRGYGRYETSGWEEDSAKRY</sequence>
<feature type="compositionally biased region" description="Basic and acidic residues" evidence="6">
    <location>
        <begin position="495"/>
        <end position="515"/>
    </location>
</feature>
<feature type="transmembrane region" description="Helical" evidence="7">
    <location>
        <begin position="182"/>
        <end position="203"/>
    </location>
</feature>
<feature type="domain" description="Major facilitator superfamily (MFS) profile" evidence="8">
    <location>
        <begin position="52"/>
        <end position="566"/>
    </location>
</feature>
<feature type="transmembrane region" description="Helical" evidence="7">
    <location>
        <begin position="372"/>
        <end position="391"/>
    </location>
</feature>
<reference evidence="10" key="1">
    <citation type="journal article" date="2019" name="bioRxiv">
        <title>Genomics, evolutionary history and diagnostics of the Alternaria alternata species group including apple and Asian pear pathotypes.</title>
        <authorList>
            <person name="Armitage A.D."/>
            <person name="Cockerton H.M."/>
            <person name="Sreenivasaprasad S."/>
            <person name="Woodhall J.W."/>
            <person name="Lane C.R."/>
            <person name="Harrison R.J."/>
            <person name="Clarkson J.P."/>
        </authorList>
    </citation>
    <scope>NUCLEOTIDE SEQUENCE [LARGE SCALE GENOMIC DNA]</scope>
    <source>
        <strain evidence="10">FERA 635</strain>
    </source>
</reference>
<comment type="subcellular location">
    <subcellularLocation>
        <location evidence="1">Membrane</location>
        <topology evidence="1">Multi-pass membrane protein</topology>
    </subcellularLocation>
</comment>
<evidence type="ECO:0000256" key="3">
    <source>
        <dbReference type="ARBA" id="ARBA00022692"/>
    </source>
</evidence>
<feature type="transmembrane region" description="Helical" evidence="7">
    <location>
        <begin position="306"/>
        <end position="326"/>
    </location>
</feature>
<dbReference type="PANTHER" id="PTHR48022:SF79">
    <property type="entry name" value="LACTOSE PERMEASE, PUTATIVE (AFU_ORTHOLOGUE AFUA_6G01860)-RELATED"/>
    <property type="match status" value="1"/>
</dbReference>
<name>A0ABY0G932_9PLEO</name>
<dbReference type="Gene3D" id="1.20.1250.20">
    <property type="entry name" value="MFS general substrate transporter like domains"/>
    <property type="match status" value="2"/>
</dbReference>
<evidence type="ECO:0000256" key="7">
    <source>
        <dbReference type="SAM" id="Phobius"/>
    </source>
</evidence>
<organism evidence="9 10">
    <name type="scientific">Alternaria tenuissima</name>
    <dbReference type="NCBI Taxonomy" id="119927"/>
    <lineage>
        <taxon>Eukaryota</taxon>
        <taxon>Fungi</taxon>
        <taxon>Dikarya</taxon>
        <taxon>Ascomycota</taxon>
        <taxon>Pezizomycotina</taxon>
        <taxon>Dothideomycetes</taxon>
        <taxon>Pleosporomycetidae</taxon>
        <taxon>Pleosporales</taxon>
        <taxon>Pleosporineae</taxon>
        <taxon>Pleosporaceae</taxon>
        <taxon>Alternaria</taxon>
        <taxon>Alternaria sect. Alternaria</taxon>
        <taxon>Alternaria alternata complex</taxon>
    </lineage>
</organism>
<gene>
    <name evidence="9" type="ORF">AA0119_g6971</name>
</gene>
<feature type="transmembrane region" description="Helical" evidence="7">
    <location>
        <begin position="346"/>
        <end position="363"/>
    </location>
</feature>
<dbReference type="Pfam" id="PF00083">
    <property type="entry name" value="Sugar_tr"/>
    <property type="match status" value="1"/>
</dbReference>
<keyword evidence="5 7" id="KW-0472">Membrane</keyword>
<dbReference type="InterPro" id="IPR020846">
    <property type="entry name" value="MFS_dom"/>
</dbReference>
<proteinExistence type="inferred from homology"/>
<dbReference type="PROSITE" id="PS50850">
    <property type="entry name" value="MFS"/>
    <property type="match status" value="1"/>
</dbReference>
<dbReference type="InterPro" id="IPR050360">
    <property type="entry name" value="MFS_Sugar_Transporters"/>
</dbReference>
<feature type="region of interest" description="Disordered" evidence="6">
    <location>
        <begin position="495"/>
        <end position="566"/>
    </location>
</feature>
<evidence type="ECO:0000256" key="2">
    <source>
        <dbReference type="ARBA" id="ARBA00010992"/>
    </source>
</evidence>
<feature type="compositionally biased region" description="Basic and acidic residues" evidence="6">
    <location>
        <begin position="526"/>
        <end position="551"/>
    </location>
</feature>
<dbReference type="Proteomes" id="UP000293195">
    <property type="component" value="Unassembled WGS sequence"/>
</dbReference>
<protein>
    <recommendedName>
        <fullName evidence="8">Major facilitator superfamily (MFS) profile domain-containing protein</fullName>
    </recommendedName>
</protein>
<feature type="transmembrane region" description="Helical" evidence="7">
    <location>
        <begin position="153"/>
        <end position="170"/>
    </location>
</feature>
<dbReference type="EMBL" id="PDXF01000025">
    <property type="protein sequence ID" value="RYN98561.1"/>
    <property type="molecule type" value="Genomic_DNA"/>
</dbReference>
<feature type="transmembrane region" description="Helical" evidence="7">
    <location>
        <begin position="45"/>
        <end position="65"/>
    </location>
</feature>
<keyword evidence="10" id="KW-1185">Reference proteome</keyword>
<feature type="transmembrane region" description="Helical" evidence="7">
    <location>
        <begin position="125"/>
        <end position="147"/>
    </location>
</feature>
<comment type="similarity">
    <text evidence="2">Belongs to the major facilitator superfamily. Sugar transporter (TC 2.A.1.1) family.</text>
</comment>
<feature type="transmembrane region" description="Helical" evidence="7">
    <location>
        <begin position="215"/>
        <end position="234"/>
    </location>
</feature>
<feature type="transmembrane region" description="Helical" evidence="7">
    <location>
        <begin position="95"/>
        <end position="113"/>
    </location>
</feature>
<comment type="caution">
    <text evidence="9">The sequence shown here is derived from an EMBL/GenBank/DDBJ whole genome shotgun (WGS) entry which is preliminary data.</text>
</comment>
<dbReference type="InterPro" id="IPR036259">
    <property type="entry name" value="MFS_trans_sf"/>
</dbReference>
<dbReference type="PANTHER" id="PTHR48022">
    <property type="entry name" value="PLASTIDIC GLUCOSE TRANSPORTER 4"/>
    <property type="match status" value="1"/>
</dbReference>
<evidence type="ECO:0000256" key="1">
    <source>
        <dbReference type="ARBA" id="ARBA00004141"/>
    </source>
</evidence>